<keyword evidence="2 4" id="KW-0238">DNA-binding</keyword>
<evidence type="ECO:0000256" key="4">
    <source>
        <dbReference type="PROSITE-ProRule" id="PRU00335"/>
    </source>
</evidence>
<reference evidence="6 9" key="2">
    <citation type="submission" date="2021-01" db="EMBL/GenBank/DDBJ databases">
        <title>Whole genome shotgun sequence of Cellulomonas oligotrophica NBRC 109435.</title>
        <authorList>
            <person name="Komaki H."/>
            <person name="Tamura T."/>
        </authorList>
    </citation>
    <scope>NUCLEOTIDE SEQUENCE [LARGE SCALE GENOMIC DNA]</scope>
    <source>
        <strain evidence="6 9">NBRC 109435</strain>
    </source>
</reference>
<protein>
    <submittedName>
        <fullName evidence="7">AcrR family transcriptional regulator</fullName>
    </submittedName>
    <submittedName>
        <fullName evidence="6">Transcriptional regulator, TetR family protein</fullName>
    </submittedName>
</protein>
<keyword evidence="9" id="KW-1185">Reference proteome</keyword>
<keyword evidence="1" id="KW-0805">Transcription regulation</keyword>
<dbReference type="InterPro" id="IPR009057">
    <property type="entry name" value="Homeodomain-like_sf"/>
</dbReference>
<dbReference type="InterPro" id="IPR001647">
    <property type="entry name" value="HTH_TetR"/>
</dbReference>
<dbReference type="InterPro" id="IPR050109">
    <property type="entry name" value="HTH-type_TetR-like_transc_reg"/>
</dbReference>
<name>A0A7Y9JZB3_9CELL</name>
<keyword evidence="3" id="KW-0804">Transcription</keyword>
<dbReference type="Proteomes" id="UP000577956">
    <property type="component" value="Unassembled WGS sequence"/>
</dbReference>
<evidence type="ECO:0000259" key="5">
    <source>
        <dbReference type="PROSITE" id="PS50977"/>
    </source>
</evidence>
<proteinExistence type="predicted"/>
<dbReference type="InterPro" id="IPR036271">
    <property type="entry name" value="Tet_transcr_reg_TetR-rel_C_sf"/>
</dbReference>
<gene>
    <name evidence="7" type="ORF">BKA21_003290</name>
    <name evidence="6" type="ORF">Col01nite_22130</name>
</gene>
<dbReference type="InterPro" id="IPR041678">
    <property type="entry name" value="TetR_C_16"/>
</dbReference>
<evidence type="ECO:0000256" key="3">
    <source>
        <dbReference type="ARBA" id="ARBA00023163"/>
    </source>
</evidence>
<evidence type="ECO:0000313" key="7">
    <source>
        <dbReference type="EMBL" id="NYD87741.1"/>
    </source>
</evidence>
<feature type="domain" description="HTH tetR-type" evidence="5">
    <location>
        <begin position="6"/>
        <end position="66"/>
    </location>
</feature>
<dbReference type="PROSITE" id="PS50977">
    <property type="entry name" value="HTH_TETR_2"/>
    <property type="match status" value="1"/>
</dbReference>
<dbReference type="Pfam" id="PF17920">
    <property type="entry name" value="TetR_C_16"/>
    <property type="match status" value="1"/>
</dbReference>
<evidence type="ECO:0000313" key="8">
    <source>
        <dbReference type="Proteomes" id="UP000577956"/>
    </source>
</evidence>
<dbReference type="PRINTS" id="PR00455">
    <property type="entry name" value="HTHTETR"/>
</dbReference>
<comment type="caution">
    <text evidence="7">The sequence shown here is derived from an EMBL/GenBank/DDBJ whole genome shotgun (WGS) entry which is preliminary data.</text>
</comment>
<dbReference type="SUPFAM" id="SSF46689">
    <property type="entry name" value="Homeodomain-like"/>
    <property type="match status" value="1"/>
</dbReference>
<dbReference type="GO" id="GO:0000976">
    <property type="term" value="F:transcription cis-regulatory region binding"/>
    <property type="evidence" value="ECO:0007669"/>
    <property type="project" value="TreeGrafter"/>
</dbReference>
<dbReference type="Gene3D" id="1.10.357.10">
    <property type="entry name" value="Tetracycline Repressor, domain 2"/>
    <property type="match status" value="1"/>
</dbReference>
<dbReference type="PANTHER" id="PTHR30055">
    <property type="entry name" value="HTH-TYPE TRANSCRIPTIONAL REGULATOR RUTR"/>
    <property type="match status" value="1"/>
</dbReference>
<evidence type="ECO:0000313" key="9">
    <source>
        <dbReference type="Proteomes" id="UP000618382"/>
    </source>
</evidence>
<dbReference type="AlphaFoldDB" id="A0A7Y9JZB3"/>
<dbReference type="PANTHER" id="PTHR30055:SF234">
    <property type="entry name" value="HTH-TYPE TRANSCRIPTIONAL REGULATOR BETI"/>
    <property type="match status" value="1"/>
</dbReference>
<dbReference type="Pfam" id="PF00440">
    <property type="entry name" value="TetR_N"/>
    <property type="match status" value="1"/>
</dbReference>
<dbReference type="EMBL" id="BONN01000005">
    <property type="protein sequence ID" value="GIG33054.1"/>
    <property type="molecule type" value="Genomic_DNA"/>
</dbReference>
<organism evidence="7 8">
    <name type="scientific">Cellulomonas oligotrophica</name>
    <dbReference type="NCBI Taxonomy" id="931536"/>
    <lineage>
        <taxon>Bacteria</taxon>
        <taxon>Bacillati</taxon>
        <taxon>Actinomycetota</taxon>
        <taxon>Actinomycetes</taxon>
        <taxon>Micrococcales</taxon>
        <taxon>Cellulomonadaceae</taxon>
        <taxon>Cellulomonas</taxon>
    </lineage>
</organism>
<evidence type="ECO:0000256" key="1">
    <source>
        <dbReference type="ARBA" id="ARBA00023015"/>
    </source>
</evidence>
<evidence type="ECO:0000313" key="6">
    <source>
        <dbReference type="EMBL" id="GIG33054.1"/>
    </source>
</evidence>
<dbReference type="EMBL" id="JACCBK010000001">
    <property type="protein sequence ID" value="NYD87741.1"/>
    <property type="molecule type" value="Genomic_DNA"/>
</dbReference>
<accession>A0A7Y9JZB3</accession>
<dbReference type="RefSeq" id="WP_140460070.1">
    <property type="nucleotide sequence ID" value="NZ_BAABFI010000010.1"/>
</dbReference>
<dbReference type="SUPFAM" id="SSF48498">
    <property type="entry name" value="Tetracyclin repressor-like, C-terminal domain"/>
    <property type="match status" value="1"/>
</dbReference>
<dbReference type="Proteomes" id="UP000618382">
    <property type="component" value="Unassembled WGS sequence"/>
</dbReference>
<sequence>MAGEAARTRDRVHGSATRLFAAHGYAGTSVRQIAADAGVDPALVIRHFTSKEALFLDTMHLDLGQPLDEGPVGTLGERFVRYLLDADDHVRGVFLALVRASALGPVGSRLRTVHEELFVAPLRARLEGPDADLRARLAGALVGGLLYALWVAEDEVLRAADPDLLARTYGGLLQGLLTPQG</sequence>
<reference evidence="7 8" key="1">
    <citation type="submission" date="2020-07" db="EMBL/GenBank/DDBJ databases">
        <title>Sequencing the genomes of 1000 actinobacteria strains.</title>
        <authorList>
            <person name="Klenk H.-P."/>
        </authorList>
    </citation>
    <scope>NUCLEOTIDE SEQUENCE [LARGE SCALE GENOMIC DNA]</scope>
    <source>
        <strain evidence="7 8">DSM 24482</strain>
    </source>
</reference>
<dbReference type="GO" id="GO:0003700">
    <property type="term" value="F:DNA-binding transcription factor activity"/>
    <property type="evidence" value="ECO:0007669"/>
    <property type="project" value="TreeGrafter"/>
</dbReference>
<evidence type="ECO:0000256" key="2">
    <source>
        <dbReference type="ARBA" id="ARBA00023125"/>
    </source>
</evidence>
<feature type="DNA-binding region" description="H-T-H motif" evidence="4">
    <location>
        <begin position="29"/>
        <end position="48"/>
    </location>
</feature>